<feature type="active site" evidence="10">
    <location>
        <position position="269"/>
    </location>
</feature>
<keyword evidence="7" id="KW-0413">Isomerase</keyword>
<dbReference type="AlphaFoldDB" id="A0AAV8Y110"/>
<evidence type="ECO:0000256" key="10">
    <source>
        <dbReference type="PIRSR" id="PIRSR001480-1"/>
    </source>
</evidence>
<evidence type="ECO:0000313" key="16">
    <source>
        <dbReference type="Proteomes" id="UP001162162"/>
    </source>
</evidence>
<comment type="cofactor">
    <cofactor evidence="11">
        <name>Zn(2+)</name>
        <dbReference type="ChEBI" id="CHEBI:29105"/>
    </cofactor>
    <text evidence="11">Binds 1 zinc ion per subunit.</text>
</comment>
<dbReference type="Pfam" id="PF20511">
    <property type="entry name" value="PMI_typeI_cat"/>
    <property type="match status" value="1"/>
</dbReference>
<evidence type="ECO:0000259" key="13">
    <source>
        <dbReference type="Pfam" id="PF20511"/>
    </source>
</evidence>
<name>A0AAV8Y110_9CUCU</name>
<sequence length="390" mass="43994">MELKCQIQNYAWGKKGSGSIVATLYKNANEEFNLEESLPYAELWMGAHVNAPSIVKHTGESLASLINKQPKYLGEKVAKQFNNEVTVLSVNKALSIQAHPSKKHAEELHAKHPDIYKDPNHKPELAIALTPFEALCGFRPIPEIRGFIEAIPELSCIIDGQDISDDEEFLKKSFKSVLTCDKEIMIETINNILTRFKEIDFIQRELYMAELFERLHEQFPYDNGILMVYFLNYLQLKPKQAIYLAANDPHAYLSGDCIENMACSDNVVRAGLTPKFVDVETLCSMLNYRGENPDDKLFNPIEEDQFTKVYRPPVVDFAVAGIEIPTSVGRYSLLKRDSASILIVISGKARYGCQAELKPGTTLFIPSNEVLDVCEITDDLLMYQAFANVL</sequence>
<evidence type="ECO:0000256" key="6">
    <source>
        <dbReference type="ARBA" id="ARBA00022833"/>
    </source>
</evidence>
<evidence type="ECO:0000259" key="14">
    <source>
        <dbReference type="Pfam" id="PF20512"/>
    </source>
</evidence>
<protein>
    <recommendedName>
        <fullName evidence="4">mannose-6-phosphate isomerase</fullName>
        <ecNumber evidence="4">5.3.1.8</ecNumber>
    </recommendedName>
    <alternativeName>
        <fullName evidence="8">Phosphohexomutase</fullName>
    </alternativeName>
    <alternativeName>
        <fullName evidence="9">Phosphomannose isomerase</fullName>
    </alternativeName>
</protein>
<dbReference type="PANTHER" id="PTHR10309">
    <property type="entry name" value="MANNOSE-6-PHOSPHATE ISOMERASE"/>
    <property type="match status" value="1"/>
</dbReference>
<evidence type="ECO:0000256" key="8">
    <source>
        <dbReference type="ARBA" id="ARBA00029741"/>
    </source>
</evidence>
<dbReference type="Gene3D" id="1.10.441.10">
    <property type="entry name" value="Phosphomannose Isomerase, domain 2"/>
    <property type="match status" value="1"/>
</dbReference>
<dbReference type="InterPro" id="IPR016305">
    <property type="entry name" value="Mannose-6-P_Isomerase"/>
</dbReference>
<dbReference type="SUPFAM" id="SSF51182">
    <property type="entry name" value="RmlC-like cupins"/>
    <property type="match status" value="1"/>
</dbReference>
<comment type="pathway">
    <text evidence="2 12">Nucleotide-sugar biosynthesis; GDP-alpha-D-mannose biosynthesis; alpha-D-mannose 1-phosphate from D-fructose 6-phosphate: step 1/2.</text>
</comment>
<feature type="binding site" evidence="11">
    <location>
        <position position="250"/>
    </location>
    <ligand>
        <name>Zn(2+)</name>
        <dbReference type="ChEBI" id="CHEBI:29105"/>
    </ligand>
</feature>
<dbReference type="Pfam" id="PF20512">
    <property type="entry name" value="PMI_typeI_hel"/>
    <property type="match status" value="1"/>
</dbReference>
<dbReference type="GO" id="GO:0009298">
    <property type="term" value="P:GDP-mannose biosynthetic process"/>
    <property type="evidence" value="ECO:0007669"/>
    <property type="project" value="InterPro"/>
</dbReference>
<comment type="similarity">
    <text evidence="3">Belongs to the mannose-6-phosphate isomerase type 1 family.</text>
</comment>
<accession>A0AAV8Y110</accession>
<evidence type="ECO:0000256" key="5">
    <source>
        <dbReference type="ARBA" id="ARBA00022723"/>
    </source>
</evidence>
<feature type="binding site" evidence="11">
    <location>
        <position position="97"/>
    </location>
    <ligand>
        <name>Zn(2+)</name>
        <dbReference type="ChEBI" id="CHEBI:29105"/>
    </ligand>
</feature>
<dbReference type="InterPro" id="IPR014710">
    <property type="entry name" value="RmlC-like_jellyroll"/>
</dbReference>
<dbReference type="InterPro" id="IPR001250">
    <property type="entry name" value="Man6P_Isoase-1"/>
</dbReference>
<evidence type="ECO:0000313" key="15">
    <source>
        <dbReference type="EMBL" id="KAJ8945084.1"/>
    </source>
</evidence>
<keyword evidence="16" id="KW-1185">Reference proteome</keyword>
<comment type="caution">
    <text evidence="15">The sequence shown here is derived from an EMBL/GenBank/DDBJ whole genome shotgun (WGS) entry which is preliminary data.</text>
</comment>
<dbReference type="GO" id="GO:0008270">
    <property type="term" value="F:zinc ion binding"/>
    <property type="evidence" value="ECO:0007669"/>
    <property type="project" value="InterPro"/>
</dbReference>
<gene>
    <name evidence="15" type="ORF">NQ318_005264</name>
</gene>
<reference evidence="15" key="1">
    <citation type="journal article" date="2023" name="Insect Mol. Biol.">
        <title>Genome sequencing provides insights into the evolution of gene families encoding plant cell wall-degrading enzymes in longhorned beetles.</title>
        <authorList>
            <person name="Shin N.R."/>
            <person name="Okamura Y."/>
            <person name="Kirsch R."/>
            <person name="Pauchet Y."/>
        </authorList>
    </citation>
    <scope>NUCLEOTIDE SEQUENCE</scope>
    <source>
        <strain evidence="15">AMC_N1</strain>
    </source>
</reference>
<keyword evidence="6 11" id="KW-0862">Zinc</keyword>
<dbReference type="InterPro" id="IPR018050">
    <property type="entry name" value="Pmannose_isomerase-type1_CS"/>
</dbReference>
<evidence type="ECO:0000256" key="2">
    <source>
        <dbReference type="ARBA" id="ARBA00004666"/>
    </source>
</evidence>
<feature type="domain" description="Phosphomannose isomerase type I helical insertion" evidence="14">
    <location>
        <begin position="164"/>
        <end position="231"/>
    </location>
</feature>
<evidence type="ECO:0000256" key="11">
    <source>
        <dbReference type="PIRSR" id="PIRSR001480-2"/>
    </source>
</evidence>
<dbReference type="GO" id="GO:0005975">
    <property type="term" value="P:carbohydrate metabolic process"/>
    <property type="evidence" value="ECO:0007669"/>
    <property type="project" value="InterPro"/>
</dbReference>
<dbReference type="GO" id="GO:0005829">
    <property type="term" value="C:cytosol"/>
    <property type="evidence" value="ECO:0007669"/>
    <property type="project" value="TreeGrafter"/>
</dbReference>
<dbReference type="PANTHER" id="PTHR10309:SF0">
    <property type="entry name" value="MANNOSE-6-PHOSPHATE ISOMERASE"/>
    <property type="match status" value="1"/>
</dbReference>
<evidence type="ECO:0000256" key="1">
    <source>
        <dbReference type="ARBA" id="ARBA00000757"/>
    </source>
</evidence>
<dbReference type="PIRSF" id="PIRSF001480">
    <property type="entry name" value="Mannose-6-phosphate_isomerase"/>
    <property type="match status" value="1"/>
</dbReference>
<evidence type="ECO:0000256" key="3">
    <source>
        <dbReference type="ARBA" id="ARBA00010772"/>
    </source>
</evidence>
<dbReference type="PRINTS" id="PR00714">
    <property type="entry name" value="MAN6PISMRASE"/>
</dbReference>
<dbReference type="GO" id="GO:0004476">
    <property type="term" value="F:mannose-6-phosphate isomerase activity"/>
    <property type="evidence" value="ECO:0007669"/>
    <property type="project" value="UniProtKB-EC"/>
</dbReference>
<organism evidence="15 16">
    <name type="scientific">Aromia moschata</name>
    <dbReference type="NCBI Taxonomy" id="1265417"/>
    <lineage>
        <taxon>Eukaryota</taxon>
        <taxon>Metazoa</taxon>
        <taxon>Ecdysozoa</taxon>
        <taxon>Arthropoda</taxon>
        <taxon>Hexapoda</taxon>
        <taxon>Insecta</taxon>
        <taxon>Pterygota</taxon>
        <taxon>Neoptera</taxon>
        <taxon>Endopterygota</taxon>
        <taxon>Coleoptera</taxon>
        <taxon>Polyphaga</taxon>
        <taxon>Cucujiformia</taxon>
        <taxon>Chrysomeloidea</taxon>
        <taxon>Cerambycidae</taxon>
        <taxon>Cerambycinae</taxon>
        <taxon>Callichromatini</taxon>
        <taxon>Aromia</taxon>
    </lineage>
</organism>
<dbReference type="Gene3D" id="2.60.120.10">
    <property type="entry name" value="Jelly Rolls"/>
    <property type="match status" value="2"/>
</dbReference>
<dbReference type="EC" id="5.3.1.8" evidence="4"/>
<evidence type="ECO:0000256" key="12">
    <source>
        <dbReference type="RuleBase" id="RU004248"/>
    </source>
</evidence>
<dbReference type="FunFam" id="2.60.120.10:FF:000044">
    <property type="entry name" value="Mannose-6-phosphate isomerase"/>
    <property type="match status" value="1"/>
</dbReference>
<keyword evidence="5 11" id="KW-0479">Metal-binding</keyword>
<dbReference type="CDD" id="cd07011">
    <property type="entry name" value="cupin_PMI_type_I_N"/>
    <property type="match status" value="1"/>
</dbReference>
<dbReference type="InterPro" id="IPR046458">
    <property type="entry name" value="PMI_typeI_hel"/>
</dbReference>
<comment type="catalytic activity">
    <reaction evidence="1">
        <text>D-mannose 6-phosphate = D-fructose 6-phosphate</text>
        <dbReference type="Rhea" id="RHEA:12356"/>
        <dbReference type="ChEBI" id="CHEBI:58735"/>
        <dbReference type="ChEBI" id="CHEBI:61527"/>
        <dbReference type="EC" id="5.3.1.8"/>
    </reaction>
</comment>
<feature type="binding site" evidence="11">
    <location>
        <position position="99"/>
    </location>
    <ligand>
        <name>Zn(2+)</name>
        <dbReference type="ChEBI" id="CHEBI:29105"/>
    </ligand>
</feature>
<dbReference type="EMBL" id="JAPWTK010000228">
    <property type="protein sequence ID" value="KAJ8945084.1"/>
    <property type="molecule type" value="Genomic_DNA"/>
</dbReference>
<dbReference type="NCBIfam" id="TIGR00218">
    <property type="entry name" value="manA"/>
    <property type="match status" value="1"/>
</dbReference>
<dbReference type="InterPro" id="IPR046457">
    <property type="entry name" value="PMI_typeI_cat"/>
</dbReference>
<evidence type="ECO:0000256" key="9">
    <source>
        <dbReference type="ARBA" id="ARBA00030762"/>
    </source>
</evidence>
<feature type="binding site" evidence="11">
    <location>
        <position position="124"/>
    </location>
    <ligand>
        <name>Zn(2+)</name>
        <dbReference type="ChEBI" id="CHEBI:29105"/>
    </ligand>
</feature>
<dbReference type="PROSITE" id="PS00965">
    <property type="entry name" value="PMI_I_1"/>
    <property type="match status" value="1"/>
</dbReference>
<dbReference type="PROSITE" id="PS00966">
    <property type="entry name" value="PMI_I_2"/>
    <property type="match status" value="1"/>
</dbReference>
<evidence type="ECO:0000256" key="4">
    <source>
        <dbReference type="ARBA" id="ARBA00011956"/>
    </source>
</evidence>
<feature type="domain" description="Phosphomannose isomerase type I catalytic" evidence="13">
    <location>
        <begin position="2"/>
        <end position="140"/>
    </location>
</feature>
<evidence type="ECO:0000256" key="7">
    <source>
        <dbReference type="ARBA" id="ARBA00023235"/>
    </source>
</evidence>
<dbReference type="Proteomes" id="UP001162162">
    <property type="component" value="Unassembled WGS sequence"/>
</dbReference>
<dbReference type="InterPro" id="IPR011051">
    <property type="entry name" value="RmlC_Cupin_sf"/>
</dbReference>
<proteinExistence type="inferred from homology"/>